<dbReference type="Proteomes" id="UP000198836">
    <property type="component" value="Unassembled WGS sequence"/>
</dbReference>
<keyword evidence="3" id="KW-1185">Reference proteome</keyword>
<dbReference type="PANTHER" id="PTHR41244">
    <property type="entry name" value="RHAMNAN SYNTHESIS F"/>
    <property type="match status" value="1"/>
</dbReference>
<dbReference type="InterPro" id="IPR032719">
    <property type="entry name" value="WbsX"/>
</dbReference>
<dbReference type="PANTHER" id="PTHR41244:SF1">
    <property type="entry name" value="GLYCOSYLTRANSFERASE"/>
    <property type="match status" value="1"/>
</dbReference>
<feature type="signal peptide" evidence="1">
    <location>
        <begin position="1"/>
        <end position="18"/>
    </location>
</feature>
<reference evidence="3" key="1">
    <citation type="submission" date="2016-10" db="EMBL/GenBank/DDBJ databases">
        <authorList>
            <person name="Varghese N."/>
            <person name="Submissions S."/>
        </authorList>
    </citation>
    <scope>NUCLEOTIDE SEQUENCE [LARGE SCALE GENOMIC DNA]</scope>
    <source>
        <strain evidence="3">DSM 18130</strain>
    </source>
</reference>
<feature type="chain" id="PRO_5011652250" evidence="1">
    <location>
        <begin position="19"/>
        <end position="355"/>
    </location>
</feature>
<dbReference type="RefSeq" id="WP_090988113.1">
    <property type="nucleotide sequence ID" value="NZ_FOJM01000028.1"/>
</dbReference>
<dbReference type="STRING" id="332999.SAMN04488511_12810"/>
<dbReference type="Gene3D" id="3.20.20.80">
    <property type="entry name" value="Glycosidases"/>
    <property type="match status" value="1"/>
</dbReference>
<evidence type="ECO:0000313" key="3">
    <source>
        <dbReference type="Proteomes" id="UP000198836"/>
    </source>
</evidence>
<accession>A0A1I0UAY7</accession>
<dbReference type="OrthoDB" id="9816424at2"/>
<evidence type="ECO:0000313" key="2">
    <source>
        <dbReference type="EMBL" id="SFA60396.1"/>
    </source>
</evidence>
<name>A0A1I0UAY7_9SPHI</name>
<dbReference type="EMBL" id="FOJM01000028">
    <property type="protein sequence ID" value="SFA60396.1"/>
    <property type="molecule type" value="Genomic_DNA"/>
</dbReference>
<evidence type="ECO:0000256" key="1">
    <source>
        <dbReference type="SAM" id="SignalP"/>
    </source>
</evidence>
<sequence>MKFLIIISIIFCSTALYAQKSPVTLGAYYFDGWNGKSTNMVTDSLKVRYLEREPKWGWITSTASIMDQQIQLADRNGIDFFSFCWYLPREKSADDEPLNNALALFMKSQLKSKMKFSILVANHPPYLITPKNWNTATAEWIRLFKNKRYLQTNQKPLLTFFTFGTLLQEFGSVKALADSITNFRAKAKAAGFAGISLAVNLSDPNDNVLSANAKAAGFDIFTGYNYHDSGLKTNDTITPITAMIDAEHKVWDLTKVKTNQFIPVTTLNWDPRPWRPGNENKIKRFTGFSGHSVEMSVSAMLSWMSVNQTYLTKERIALIYAWNEYGEGGWLTPSKLFGNQLLEGLRKAKQKIQTK</sequence>
<gene>
    <name evidence="2" type="ORF">SAMN04488511_12810</name>
</gene>
<protein>
    <submittedName>
        <fullName evidence="2">Glycosyltransferase WbsX</fullName>
    </submittedName>
</protein>
<keyword evidence="2" id="KW-0808">Transferase</keyword>
<dbReference type="Pfam" id="PF14307">
    <property type="entry name" value="Glyco_tran_WbsX"/>
    <property type="match status" value="1"/>
</dbReference>
<dbReference type="GO" id="GO:0016740">
    <property type="term" value="F:transferase activity"/>
    <property type="evidence" value="ECO:0007669"/>
    <property type="project" value="UniProtKB-KW"/>
</dbReference>
<dbReference type="AlphaFoldDB" id="A0A1I0UAY7"/>
<proteinExistence type="predicted"/>
<keyword evidence="1" id="KW-0732">Signal</keyword>
<organism evidence="2 3">
    <name type="scientific">Pedobacter suwonensis</name>
    <dbReference type="NCBI Taxonomy" id="332999"/>
    <lineage>
        <taxon>Bacteria</taxon>
        <taxon>Pseudomonadati</taxon>
        <taxon>Bacteroidota</taxon>
        <taxon>Sphingobacteriia</taxon>
        <taxon>Sphingobacteriales</taxon>
        <taxon>Sphingobacteriaceae</taxon>
        <taxon>Pedobacter</taxon>
    </lineage>
</organism>